<dbReference type="Proteomes" id="UP000479190">
    <property type="component" value="Unassembled WGS sequence"/>
</dbReference>
<feature type="region of interest" description="Disordered" evidence="1">
    <location>
        <begin position="805"/>
        <end position="856"/>
    </location>
</feature>
<reference evidence="2 3" key="1">
    <citation type="submission" date="2020-02" db="EMBL/GenBank/DDBJ databases">
        <authorList>
            <person name="Ferguson B K."/>
        </authorList>
    </citation>
    <scope>NUCLEOTIDE SEQUENCE [LARGE SCALE GENOMIC DNA]</scope>
</reference>
<evidence type="ECO:0000313" key="3">
    <source>
        <dbReference type="Proteomes" id="UP000479190"/>
    </source>
</evidence>
<organism evidence="2 3">
    <name type="scientific">Trichogramma brassicae</name>
    <dbReference type="NCBI Taxonomy" id="86971"/>
    <lineage>
        <taxon>Eukaryota</taxon>
        <taxon>Metazoa</taxon>
        <taxon>Ecdysozoa</taxon>
        <taxon>Arthropoda</taxon>
        <taxon>Hexapoda</taxon>
        <taxon>Insecta</taxon>
        <taxon>Pterygota</taxon>
        <taxon>Neoptera</taxon>
        <taxon>Endopterygota</taxon>
        <taxon>Hymenoptera</taxon>
        <taxon>Apocrita</taxon>
        <taxon>Proctotrupomorpha</taxon>
        <taxon>Chalcidoidea</taxon>
        <taxon>Trichogrammatidae</taxon>
        <taxon>Trichogramma</taxon>
    </lineage>
</organism>
<name>A0A6H5ILS1_9HYME</name>
<protein>
    <submittedName>
        <fullName evidence="2">Uncharacterized protein</fullName>
    </submittedName>
</protein>
<feature type="region of interest" description="Disordered" evidence="1">
    <location>
        <begin position="910"/>
        <end position="962"/>
    </location>
</feature>
<dbReference type="EMBL" id="CADCXV010000905">
    <property type="protein sequence ID" value="CAB0038368.1"/>
    <property type="molecule type" value="Genomic_DNA"/>
</dbReference>
<accession>A0A6H5ILS1</accession>
<evidence type="ECO:0000256" key="1">
    <source>
        <dbReference type="SAM" id="MobiDB-lite"/>
    </source>
</evidence>
<sequence length="962" mass="107624">RRRIRRGGTSCERLIEHPSEVFCCGRDRRIEPRDVETYGLASRTCPQYFLIKPNSITIIARNLTRFVEKNNEGNVDNRLRMNIRIYSSPTSTCINSFTWNDSIKKSNFKKRSIYIISSSDDEDTSNFQKISDTSKYVCPNKKIKVEKDTYGQSSTASSLANSNDSTYRDSQGLWTLLYTEETEDDGLCFLNSNDNNLYKLMFSFKELLEYDSLQLTRVVALNDEYTHCIPHWPGGAWLADHAVFCCIPRFFVWLIASGLGIDCSSSGNRVARLFQRCFNCCHGACYGAVKKFTGMSFVQVALHGNTGFVDASRASSGLCQRNHTKVAAIGQSLLFAYTCIRARALRARVRLCVSTAARMGLIRCAARLAYTHCLHSEGPLVGRACAVALLLLLLLCVCKLASHICGARASLVVHYAVSTRSFRLEHNLLEVHQLPLDGALPNSRKPKEKSPRFSINIKYATRHCTRYINIYGLLSGTPAYVFVSEKECREIRQGASRRKPSISRCGLIVYIDCETEEKISLACSTRFRPGDNFRLNAKLSAPFMMCMSRSTNNASVRSVSMQIALYATSSSELTHPRSSYGLPARATSRCIIIHVLQFLRASFFALACLFFPDDDVGGGGSDNTTTPQRICCTQFAFYVCAAQRCLCASLGRTSCCRSPLSYVRVYYSSRVDGRAQVEVGKGAAARGRRVGGSRNGAQDEGRVRGRGRARGPEAVFYPYEQLNEEEDEVIVPIVEHDEHAPFVEQPLRLAARVLCLSIMLAVDNKTRIFPIVTLLKSKKFKTLITVKIVRTTKITKIAITNRKTNGIRKRADTSARGRNRPERGRRGVGAASPDSTAQRRNRLERDRRGVGAASPDSTVRITKDICPLIALVGAVWNSVTQLLLHLGHRRRERERGEEIQRLEREREAARIRSQQAISPAEPPASTDSEEPPLRKKRQAPETPTAPPRPTLPIYPPIRTSMF</sequence>
<feature type="compositionally biased region" description="Basic and acidic residues" evidence="1">
    <location>
        <begin position="809"/>
        <end position="825"/>
    </location>
</feature>
<gene>
    <name evidence="2" type="ORF">TBRA_LOCUS10153</name>
</gene>
<proteinExistence type="predicted"/>
<feature type="compositionally biased region" description="Pro residues" evidence="1">
    <location>
        <begin position="943"/>
        <end position="955"/>
    </location>
</feature>
<dbReference type="AlphaFoldDB" id="A0A6H5ILS1"/>
<feature type="non-terminal residue" evidence="2">
    <location>
        <position position="1"/>
    </location>
</feature>
<keyword evidence="3" id="KW-1185">Reference proteome</keyword>
<evidence type="ECO:0000313" key="2">
    <source>
        <dbReference type="EMBL" id="CAB0038368.1"/>
    </source>
</evidence>